<dbReference type="OrthoDB" id="416253at2759"/>
<feature type="domain" description="NADP-dependent oxidoreductase" evidence="6">
    <location>
        <begin position="39"/>
        <end position="276"/>
    </location>
</feature>
<keyword evidence="8" id="KW-1185">Reference proteome</keyword>
<protein>
    <submittedName>
        <fullName evidence="7">Putative aldo-keto reductase</fullName>
    </submittedName>
</protein>
<gene>
    <name evidence="7" type="ORF">BJ508DRAFT_418066</name>
</gene>
<dbReference type="PROSITE" id="PS00063">
    <property type="entry name" value="ALDOKETO_REDUCTASE_3"/>
    <property type="match status" value="1"/>
</dbReference>
<name>A0A3N4HP28_ASCIM</name>
<dbReference type="PIRSF" id="PIRSF000097">
    <property type="entry name" value="AKR"/>
    <property type="match status" value="1"/>
</dbReference>
<feature type="active site" description="Proton donor" evidence="3">
    <location>
        <position position="62"/>
    </location>
</feature>
<dbReference type="Pfam" id="PF00248">
    <property type="entry name" value="Aldo_ket_red"/>
    <property type="match status" value="1"/>
</dbReference>
<dbReference type="FunFam" id="3.20.20.100:FF:000015">
    <property type="entry name" value="Oxidoreductase, aldo/keto reductase family"/>
    <property type="match status" value="1"/>
</dbReference>
<evidence type="ECO:0000256" key="3">
    <source>
        <dbReference type="PIRSR" id="PIRSR000097-1"/>
    </source>
</evidence>
<dbReference type="Gene3D" id="3.20.20.100">
    <property type="entry name" value="NADP-dependent oxidoreductase domain"/>
    <property type="match status" value="1"/>
</dbReference>
<proteinExistence type="inferred from homology"/>
<evidence type="ECO:0000256" key="1">
    <source>
        <dbReference type="ARBA" id="ARBA00007905"/>
    </source>
</evidence>
<evidence type="ECO:0000313" key="7">
    <source>
        <dbReference type="EMBL" id="RPA75489.1"/>
    </source>
</evidence>
<evidence type="ECO:0000256" key="5">
    <source>
        <dbReference type="PIRSR" id="PIRSR000097-3"/>
    </source>
</evidence>
<organism evidence="7 8">
    <name type="scientific">Ascobolus immersus RN42</name>
    <dbReference type="NCBI Taxonomy" id="1160509"/>
    <lineage>
        <taxon>Eukaryota</taxon>
        <taxon>Fungi</taxon>
        <taxon>Dikarya</taxon>
        <taxon>Ascomycota</taxon>
        <taxon>Pezizomycotina</taxon>
        <taxon>Pezizomycetes</taxon>
        <taxon>Pezizales</taxon>
        <taxon>Ascobolaceae</taxon>
        <taxon>Ascobolus</taxon>
    </lineage>
</organism>
<dbReference type="SUPFAM" id="SSF51430">
    <property type="entry name" value="NAD(P)-linked oxidoreductase"/>
    <property type="match status" value="1"/>
</dbReference>
<dbReference type="PANTHER" id="PTHR43827">
    <property type="entry name" value="2,5-DIKETO-D-GLUCONIC ACID REDUCTASE"/>
    <property type="match status" value="1"/>
</dbReference>
<evidence type="ECO:0000313" key="8">
    <source>
        <dbReference type="Proteomes" id="UP000275078"/>
    </source>
</evidence>
<dbReference type="Proteomes" id="UP000275078">
    <property type="component" value="Unassembled WGS sequence"/>
</dbReference>
<dbReference type="EMBL" id="ML119762">
    <property type="protein sequence ID" value="RPA75489.1"/>
    <property type="molecule type" value="Genomic_DNA"/>
</dbReference>
<reference evidence="7 8" key="1">
    <citation type="journal article" date="2018" name="Nat. Ecol. Evol.">
        <title>Pezizomycetes genomes reveal the molecular basis of ectomycorrhizal truffle lifestyle.</title>
        <authorList>
            <person name="Murat C."/>
            <person name="Payen T."/>
            <person name="Noel B."/>
            <person name="Kuo A."/>
            <person name="Morin E."/>
            <person name="Chen J."/>
            <person name="Kohler A."/>
            <person name="Krizsan K."/>
            <person name="Balestrini R."/>
            <person name="Da Silva C."/>
            <person name="Montanini B."/>
            <person name="Hainaut M."/>
            <person name="Levati E."/>
            <person name="Barry K.W."/>
            <person name="Belfiori B."/>
            <person name="Cichocki N."/>
            <person name="Clum A."/>
            <person name="Dockter R.B."/>
            <person name="Fauchery L."/>
            <person name="Guy J."/>
            <person name="Iotti M."/>
            <person name="Le Tacon F."/>
            <person name="Lindquist E.A."/>
            <person name="Lipzen A."/>
            <person name="Malagnac F."/>
            <person name="Mello A."/>
            <person name="Molinier V."/>
            <person name="Miyauchi S."/>
            <person name="Poulain J."/>
            <person name="Riccioni C."/>
            <person name="Rubini A."/>
            <person name="Sitrit Y."/>
            <person name="Splivallo R."/>
            <person name="Traeger S."/>
            <person name="Wang M."/>
            <person name="Zifcakova L."/>
            <person name="Wipf D."/>
            <person name="Zambonelli A."/>
            <person name="Paolocci F."/>
            <person name="Nowrousian M."/>
            <person name="Ottonello S."/>
            <person name="Baldrian P."/>
            <person name="Spatafora J.W."/>
            <person name="Henrissat B."/>
            <person name="Nagy L.G."/>
            <person name="Aury J.M."/>
            <person name="Wincker P."/>
            <person name="Grigoriev I.V."/>
            <person name="Bonfante P."/>
            <person name="Martin F.M."/>
        </authorList>
    </citation>
    <scope>NUCLEOTIDE SEQUENCE [LARGE SCALE GENOMIC DNA]</scope>
    <source>
        <strain evidence="7 8">RN42</strain>
    </source>
</reference>
<dbReference type="InterPro" id="IPR018170">
    <property type="entry name" value="Aldo/ket_reductase_CS"/>
</dbReference>
<dbReference type="GO" id="GO:0016491">
    <property type="term" value="F:oxidoreductase activity"/>
    <property type="evidence" value="ECO:0007669"/>
    <property type="project" value="UniProtKB-KW"/>
</dbReference>
<feature type="site" description="Lowers pKa of active site Tyr" evidence="5">
    <location>
        <position position="91"/>
    </location>
</feature>
<dbReference type="AlphaFoldDB" id="A0A3N4HP28"/>
<dbReference type="PROSITE" id="PS00062">
    <property type="entry name" value="ALDOKETO_REDUCTASE_2"/>
    <property type="match status" value="1"/>
</dbReference>
<dbReference type="InterPro" id="IPR023210">
    <property type="entry name" value="NADP_OxRdtase_dom"/>
</dbReference>
<dbReference type="PRINTS" id="PR00069">
    <property type="entry name" value="ALDKETRDTASE"/>
</dbReference>
<dbReference type="InterPro" id="IPR036812">
    <property type="entry name" value="NAD(P)_OxRdtase_dom_sf"/>
</dbReference>
<evidence type="ECO:0000259" key="6">
    <source>
        <dbReference type="Pfam" id="PF00248"/>
    </source>
</evidence>
<comment type="similarity">
    <text evidence="1">Belongs to the aldo/keto reductase family.</text>
</comment>
<dbReference type="STRING" id="1160509.A0A3N4HP28"/>
<evidence type="ECO:0000256" key="2">
    <source>
        <dbReference type="ARBA" id="ARBA00023002"/>
    </source>
</evidence>
<feature type="binding site" evidence="4">
    <location>
        <position position="123"/>
    </location>
    <ligand>
        <name>substrate</name>
    </ligand>
</feature>
<dbReference type="InterPro" id="IPR020471">
    <property type="entry name" value="AKR"/>
</dbReference>
<evidence type="ECO:0000256" key="4">
    <source>
        <dbReference type="PIRSR" id="PIRSR000097-2"/>
    </source>
</evidence>
<dbReference type="CDD" id="cd19071">
    <property type="entry name" value="AKR_AKR1-5-like"/>
    <property type="match status" value="1"/>
</dbReference>
<keyword evidence="2" id="KW-0560">Oxidoreductase</keyword>
<dbReference type="PANTHER" id="PTHR43827:SF13">
    <property type="entry name" value="ALDO_KETO REDUCTASE FAMILY PROTEIN"/>
    <property type="match status" value="1"/>
</dbReference>
<sequence length="286" mass="32267">MAELTRTTSRPQPVTQSLELNTGHTIPQIQLGVYLTEGQECHRAVRTALEVGYRGIDSAEWYCNEHQIGATLTEFLASSPLSRTDIFFTSKVQRNISYDDTRASIRQCIRLSQMGYVDLYMLHTPKGGREKRLECWRALEDAVESGEVRTIGVSNFGVEELRELLESKPRIGPAVNQLELHPFNTQSEVVQFCRDNNILVSAYSPFARGRRFDNPTIVELSEKYGCSGAQLLLRWSLQKGFVVLPKSVQPNRILSNVDVGWFEIGAEDMERLDGLDEGLTTASHQE</sequence>
<accession>A0A3N4HP28</accession>